<dbReference type="Gene3D" id="2.70.70.10">
    <property type="entry name" value="Glucose Permease (Domain IIA)"/>
    <property type="match status" value="1"/>
</dbReference>
<evidence type="ECO:0000259" key="1">
    <source>
        <dbReference type="PROSITE" id="PS51724"/>
    </source>
</evidence>
<evidence type="ECO:0000313" key="3">
    <source>
        <dbReference type="Proteomes" id="UP000219546"/>
    </source>
</evidence>
<dbReference type="Proteomes" id="UP000219546">
    <property type="component" value="Unassembled WGS sequence"/>
</dbReference>
<accession>A0A285CH98</accession>
<dbReference type="PANTHER" id="PTHR21666">
    <property type="entry name" value="PEPTIDASE-RELATED"/>
    <property type="match status" value="1"/>
</dbReference>
<dbReference type="GO" id="GO:0042834">
    <property type="term" value="F:peptidoglycan binding"/>
    <property type="evidence" value="ECO:0007669"/>
    <property type="project" value="InterPro"/>
</dbReference>
<reference evidence="2 3" key="1">
    <citation type="submission" date="2017-08" db="EMBL/GenBank/DDBJ databases">
        <authorList>
            <person name="de Groot N.N."/>
        </authorList>
    </citation>
    <scope>NUCLEOTIDE SEQUENCE [LARGE SCALE GENOMIC DNA]</scope>
    <source>
        <strain evidence="2 3">JC228</strain>
    </source>
</reference>
<feature type="domain" description="SPOR" evidence="1">
    <location>
        <begin position="138"/>
        <end position="218"/>
    </location>
</feature>
<dbReference type="PANTHER" id="PTHR21666:SF270">
    <property type="entry name" value="MUREIN HYDROLASE ACTIVATOR ENVC"/>
    <property type="match status" value="1"/>
</dbReference>
<dbReference type="SUPFAM" id="SSF51261">
    <property type="entry name" value="Duplicated hybrid motif"/>
    <property type="match status" value="1"/>
</dbReference>
<dbReference type="Pfam" id="PF01551">
    <property type="entry name" value="Peptidase_M23"/>
    <property type="match status" value="1"/>
</dbReference>
<dbReference type="InterPro" id="IPR050570">
    <property type="entry name" value="Cell_wall_metabolism_enzyme"/>
</dbReference>
<dbReference type="InterPro" id="IPR011055">
    <property type="entry name" value="Dup_hybrid_motif"/>
</dbReference>
<dbReference type="InterPro" id="IPR016047">
    <property type="entry name" value="M23ase_b-sheet_dom"/>
</dbReference>
<organism evidence="2 3">
    <name type="scientific">Bacillus oleivorans</name>
    <dbReference type="NCBI Taxonomy" id="1448271"/>
    <lineage>
        <taxon>Bacteria</taxon>
        <taxon>Bacillati</taxon>
        <taxon>Bacillota</taxon>
        <taxon>Bacilli</taxon>
        <taxon>Bacillales</taxon>
        <taxon>Bacillaceae</taxon>
        <taxon>Bacillus</taxon>
    </lineage>
</organism>
<dbReference type="RefSeq" id="WP_097156798.1">
    <property type="nucleotide sequence ID" value="NZ_JBEPMQ010000012.1"/>
</dbReference>
<sequence length="218" mass="24772">MVILFIYPTDVERVTSGFRTSSRPNHHGVDFAEPGTHEIYATADGTVSRSYVSSSYGEAIFIVHVIDGQTWESVYAHLREGSRRVKEGDRVRQGQVIGIMGNTGDSSGQHLHFELHRGRWNINKTNAVNPLSYLQREETDTQRYRLVTGTFPNAESFVEALRKMRSRFNWVIYEKADSTDFNPNYRIVTGTFTGKASADRAAQQVRDAFGWIVYIQEA</sequence>
<dbReference type="InterPro" id="IPR007730">
    <property type="entry name" value="SPOR-like_dom"/>
</dbReference>
<gene>
    <name evidence="2" type="ORF">SAMN05877753_101278</name>
</gene>
<dbReference type="AlphaFoldDB" id="A0A285CH98"/>
<keyword evidence="3" id="KW-1185">Reference proteome</keyword>
<dbReference type="CDD" id="cd12797">
    <property type="entry name" value="M23_peptidase"/>
    <property type="match status" value="1"/>
</dbReference>
<dbReference type="PROSITE" id="PS51724">
    <property type="entry name" value="SPOR"/>
    <property type="match status" value="1"/>
</dbReference>
<dbReference type="GO" id="GO:0004222">
    <property type="term" value="F:metalloendopeptidase activity"/>
    <property type="evidence" value="ECO:0007669"/>
    <property type="project" value="TreeGrafter"/>
</dbReference>
<name>A0A285CH98_9BACI</name>
<evidence type="ECO:0000313" key="2">
    <source>
        <dbReference type="EMBL" id="SNX66964.1"/>
    </source>
</evidence>
<dbReference type="EMBL" id="OAOP01000001">
    <property type="protein sequence ID" value="SNX66964.1"/>
    <property type="molecule type" value="Genomic_DNA"/>
</dbReference>
<protein>
    <submittedName>
        <fullName evidence="2">Sporulation related protein</fullName>
    </submittedName>
</protein>
<proteinExistence type="predicted"/>